<dbReference type="InterPro" id="IPR003018">
    <property type="entry name" value="GAF"/>
</dbReference>
<dbReference type="InterPro" id="IPR001932">
    <property type="entry name" value="PPM-type_phosphatase-like_dom"/>
</dbReference>
<dbReference type="InterPro" id="IPR036457">
    <property type="entry name" value="PPM-type-like_dom_sf"/>
</dbReference>
<evidence type="ECO:0000259" key="2">
    <source>
        <dbReference type="SMART" id="SM00331"/>
    </source>
</evidence>
<sequence length="387" mass="41466">MEHSEAERVGALHALGVLDTPREERYDRVVRLAQQIFGVGAAAVNLVDADRQWTKAEVGLPGLVNTPRRDSFCARTVEHPGALVVPDAAADDRFRANPFVRGDPPVRFYAGHPLRAPGGERIGSLCLTDPVPRELTAREQAILAELAGLVEHELAAQHEIDHAGQVQRMLMPRTAPSVPGWDLAARWAPARELGGDFYDWWVQDGRLQLHVADVMGKGLPAALLAASVRAVLHGSARYNDQRAAVDRAGAALESILEDTGTFVTAFAARVDLGTGVLDYVDAGHGLAVVCDPTGAHRRLCSSGLPLGALPGSTWEPRTERLAPGETLLVISDGLLDYFPDVPAALARAGRAVADSAGCEELVERVLRFALERGLDDDVTVLALRRAG</sequence>
<dbReference type="Proteomes" id="UP000057181">
    <property type="component" value="Chromosome"/>
</dbReference>
<dbReference type="SMART" id="SM00331">
    <property type="entry name" value="PP2C_SIG"/>
    <property type="match status" value="1"/>
</dbReference>
<keyword evidence="6" id="KW-1185">Reference proteome</keyword>
<evidence type="ECO:0000313" key="3">
    <source>
        <dbReference type="EMBL" id="ALU38958.1"/>
    </source>
</evidence>
<dbReference type="Gene3D" id="3.30.450.40">
    <property type="match status" value="1"/>
</dbReference>
<organism evidence="3 5">
    <name type="scientific">Kocuria flava</name>
    <dbReference type="NCBI Taxonomy" id="446860"/>
    <lineage>
        <taxon>Bacteria</taxon>
        <taxon>Bacillati</taxon>
        <taxon>Actinomycetota</taxon>
        <taxon>Actinomycetes</taxon>
        <taxon>Micrococcales</taxon>
        <taxon>Micrococcaceae</taxon>
        <taxon>Kocuria</taxon>
    </lineage>
</organism>
<dbReference type="Proteomes" id="UP000321155">
    <property type="component" value="Unassembled WGS sequence"/>
</dbReference>
<feature type="domain" description="GAF" evidence="1">
    <location>
        <begin position="21"/>
        <end position="164"/>
    </location>
</feature>
<proteinExistence type="predicted"/>
<dbReference type="EMBL" id="CP013254">
    <property type="protein sequence ID" value="ALU38958.1"/>
    <property type="molecule type" value="Genomic_DNA"/>
</dbReference>
<feature type="domain" description="PPM-type phosphatase" evidence="2">
    <location>
        <begin position="178"/>
        <end position="385"/>
    </location>
</feature>
<dbReference type="EMBL" id="BJZR01000007">
    <property type="protein sequence ID" value="GEO91166.1"/>
    <property type="molecule type" value="Genomic_DNA"/>
</dbReference>
<evidence type="ECO:0000313" key="4">
    <source>
        <dbReference type="EMBL" id="GEO91166.1"/>
    </source>
</evidence>
<protein>
    <recommendedName>
        <fullName evidence="7">PPM-type phosphatase domain-containing protein</fullName>
    </recommendedName>
</protein>
<dbReference type="KEGG" id="kfv:AS188_03465"/>
<reference evidence="4 6" key="2">
    <citation type="submission" date="2019-07" db="EMBL/GenBank/DDBJ databases">
        <title>Whole genome shotgun sequence of Kocuria flava NBRC 107626.</title>
        <authorList>
            <person name="Hosoyama A."/>
            <person name="Uohara A."/>
            <person name="Ohji S."/>
            <person name="Ichikawa N."/>
        </authorList>
    </citation>
    <scope>NUCLEOTIDE SEQUENCE [LARGE SCALE GENOMIC DNA]</scope>
    <source>
        <strain evidence="4 6">NBRC 107626</strain>
    </source>
</reference>
<evidence type="ECO:0000313" key="5">
    <source>
        <dbReference type="Proteomes" id="UP000057181"/>
    </source>
</evidence>
<accession>A0A0U3GFU2</accession>
<name>A0A0U3GFU2_9MICC</name>
<evidence type="ECO:0000313" key="6">
    <source>
        <dbReference type="Proteomes" id="UP000321155"/>
    </source>
</evidence>
<dbReference type="Pfam" id="PF01590">
    <property type="entry name" value="GAF"/>
    <property type="match status" value="1"/>
</dbReference>
<dbReference type="Pfam" id="PF07228">
    <property type="entry name" value="SpoIIE"/>
    <property type="match status" value="1"/>
</dbReference>
<evidence type="ECO:0008006" key="7">
    <source>
        <dbReference type="Google" id="ProtNLM"/>
    </source>
</evidence>
<evidence type="ECO:0000259" key="1">
    <source>
        <dbReference type="SMART" id="SM00065"/>
    </source>
</evidence>
<dbReference type="SUPFAM" id="SSF81606">
    <property type="entry name" value="PP2C-like"/>
    <property type="match status" value="1"/>
</dbReference>
<gene>
    <name evidence="3" type="ORF">AS188_03465</name>
    <name evidence="4" type="ORF">KFL01_04720</name>
</gene>
<dbReference type="InterPro" id="IPR029016">
    <property type="entry name" value="GAF-like_dom_sf"/>
</dbReference>
<dbReference type="STRING" id="446860.AS188_03465"/>
<dbReference type="RefSeq" id="WP_058857670.1">
    <property type="nucleotide sequence ID" value="NZ_BJZR01000007.1"/>
</dbReference>
<dbReference type="PANTHER" id="PTHR43102">
    <property type="entry name" value="SLR1143 PROTEIN"/>
    <property type="match status" value="1"/>
</dbReference>
<dbReference type="AlphaFoldDB" id="A0A0U3GFU2"/>
<dbReference type="SMART" id="SM00065">
    <property type="entry name" value="GAF"/>
    <property type="match status" value="1"/>
</dbReference>
<dbReference type="Gene3D" id="3.60.40.10">
    <property type="entry name" value="PPM-type phosphatase domain"/>
    <property type="match status" value="1"/>
</dbReference>
<dbReference type="PANTHER" id="PTHR43102:SF2">
    <property type="entry name" value="GAF DOMAIN-CONTAINING PROTEIN"/>
    <property type="match status" value="1"/>
</dbReference>
<dbReference type="OrthoDB" id="9151676at2"/>
<reference evidence="3 5" key="1">
    <citation type="submission" date="2015-11" db="EMBL/GenBank/DDBJ databases">
        <title>Complete Genome Sequence of Kocuria flava strain HO-9041.</title>
        <authorList>
            <person name="Zhou M."/>
            <person name="Dai J."/>
        </authorList>
    </citation>
    <scope>NUCLEOTIDE SEQUENCE [LARGE SCALE GENOMIC DNA]</scope>
    <source>
        <strain evidence="3 5">HO-9041</strain>
    </source>
</reference>
<dbReference type="SUPFAM" id="SSF55781">
    <property type="entry name" value="GAF domain-like"/>
    <property type="match status" value="1"/>
</dbReference>